<accession>A0AAW9QKJ6</accession>
<name>A0AAW9QKJ6_9CHRO</name>
<keyword evidence="2" id="KW-1185">Reference proteome</keyword>
<sequence length="54" mass="6220">MSSIAIDNLPPEVIDRLQILADRHELSRISSDTEYRLPFIGTLYRLMGGVVFWN</sequence>
<dbReference type="AlphaFoldDB" id="A0AAW9QKJ6"/>
<comment type="caution">
    <text evidence="1">The sequence shown here is derived from an EMBL/GenBank/DDBJ whole genome shotgun (WGS) entry which is preliminary data.</text>
</comment>
<evidence type="ECO:0000313" key="1">
    <source>
        <dbReference type="EMBL" id="MEG3438317.1"/>
    </source>
</evidence>
<organism evidence="1 2">
    <name type="scientific">Pannus brasiliensis CCIBt3594</name>
    <dbReference type="NCBI Taxonomy" id="1427578"/>
    <lineage>
        <taxon>Bacteria</taxon>
        <taxon>Bacillati</taxon>
        <taxon>Cyanobacteriota</taxon>
        <taxon>Cyanophyceae</taxon>
        <taxon>Oscillatoriophycideae</taxon>
        <taxon>Chroococcales</taxon>
        <taxon>Microcystaceae</taxon>
        <taxon>Pannus</taxon>
    </lineage>
</organism>
<dbReference type="RefSeq" id="WP_332865798.1">
    <property type="nucleotide sequence ID" value="NZ_JBAFSM010000026.1"/>
</dbReference>
<reference evidence="1 2" key="1">
    <citation type="submission" date="2024-01" db="EMBL/GenBank/DDBJ databases">
        <title>Genomic insights into the taxonomy and metabolism of the cyanobacterium Pannus brasiliensis CCIBt3594.</title>
        <authorList>
            <person name="Machado M."/>
            <person name="Botero N.B."/>
            <person name="Andreote A.P.D."/>
            <person name="Feitosa A.M.T."/>
            <person name="Popin R."/>
            <person name="Sivonen K."/>
            <person name="Fiore M.F."/>
        </authorList>
    </citation>
    <scope>NUCLEOTIDE SEQUENCE [LARGE SCALE GENOMIC DNA]</scope>
    <source>
        <strain evidence="1 2">CCIBt3594</strain>
    </source>
</reference>
<dbReference type="Proteomes" id="UP001328733">
    <property type="component" value="Unassembled WGS sequence"/>
</dbReference>
<protein>
    <submittedName>
        <fullName evidence="1">Uncharacterized protein</fullName>
    </submittedName>
</protein>
<evidence type="ECO:0000313" key="2">
    <source>
        <dbReference type="Proteomes" id="UP001328733"/>
    </source>
</evidence>
<gene>
    <name evidence="1" type="ORF">V0288_14400</name>
</gene>
<dbReference type="EMBL" id="JBAFSM010000026">
    <property type="protein sequence ID" value="MEG3438317.1"/>
    <property type="molecule type" value="Genomic_DNA"/>
</dbReference>
<proteinExistence type="predicted"/>